<protein>
    <submittedName>
        <fullName evidence="4">Exocyst complex component 3-like protein isoform X1</fullName>
    </submittedName>
</protein>
<keyword evidence="3" id="KW-1185">Reference proteome</keyword>
<dbReference type="Proteomes" id="UP001652580">
    <property type="component" value="Chromosome 19"/>
</dbReference>
<dbReference type="GeneID" id="103003113"/>
<evidence type="ECO:0000256" key="2">
    <source>
        <dbReference type="SAM" id="MobiDB-lite"/>
    </source>
</evidence>
<dbReference type="InterPro" id="IPR010326">
    <property type="entry name" value="EXOC3/Sec6"/>
</dbReference>
<dbReference type="Gene3D" id="1.10.357.70">
    <property type="entry name" value="Exocyst complex component Sec6, C-terminal domain"/>
    <property type="match status" value="1"/>
</dbReference>
<accession>A0ABM3SKY4</accession>
<proteinExistence type="inferred from homology"/>
<feature type="compositionally biased region" description="Pro residues" evidence="2">
    <location>
        <begin position="833"/>
        <end position="851"/>
    </location>
</feature>
<dbReference type="PANTHER" id="PTHR21292">
    <property type="entry name" value="EXOCYST COMPLEX COMPONENT SEC6-RELATED"/>
    <property type="match status" value="1"/>
</dbReference>
<dbReference type="Gene3D" id="1.10.357.50">
    <property type="match status" value="1"/>
</dbReference>
<evidence type="ECO:0000256" key="1">
    <source>
        <dbReference type="ARBA" id="ARBA00009447"/>
    </source>
</evidence>
<dbReference type="RefSeq" id="XP_057390494.1">
    <property type="nucleotide sequence ID" value="XM_057534511.1"/>
</dbReference>
<comment type="similarity">
    <text evidence="1">Belongs to the SEC6 family.</text>
</comment>
<dbReference type="PANTHER" id="PTHR21292:SF12">
    <property type="entry name" value="EXOCYST COMPLEX COMPONENT 3-LIKE PROTEIN"/>
    <property type="match status" value="1"/>
</dbReference>
<dbReference type="Pfam" id="PF06046">
    <property type="entry name" value="Sec6"/>
    <property type="match status" value="1"/>
</dbReference>
<reference evidence="4" key="1">
    <citation type="submission" date="2025-08" db="UniProtKB">
        <authorList>
            <consortium name="RefSeq"/>
        </authorList>
    </citation>
    <scope>IDENTIFICATION</scope>
</reference>
<feature type="region of interest" description="Disordered" evidence="2">
    <location>
        <begin position="812"/>
        <end position="851"/>
    </location>
</feature>
<dbReference type="InterPro" id="IPR042532">
    <property type="entry name" value="EXOC3/Sec6_C"/>
</dbReference>
<evidence type="ECO:0000313" key="4">
    <source>
        <dbReference type="RefSeq" id="XP_057390494.1"/>
    </source>
</evidence>
<name>A0ABM3SKY4_BALAC</name>
<sequence length="851" mass="93305">MSQWWEYPALPRGPGERAILKAKAICGGGRTGRLAKPAGPRRSLQLRGAPTLRALTWTFAPTPTSAPAPPAMDSAARDKMQPALPSGSSCPGPEWPEQERAEQLARGAALKWASGIFYRPEQLARLGQYRSREVQRTCSLEARIKSVVQSYLEGVKTGVRQLAWALEAVQGAREALGQAHVLLQGMAEAAQTLEPLREQVVQHKQLQAMSHLLPRLRAVPAALAHTQTLIDAQRLLEAYVSLWELEQLQEETWAPLGGLELPVFEGLGPLAEALGQAVEAAAGAAGRLAREDPALLVAAMRVAEVDAGRTTSLEQAARDWRQRCLRALQEGLERIHFGTPLQPGPGALAEWLEALRVALPAELAAAEALVAPCCPPHYNVVRLWAHTLHSGLRRCLQQLLEGPQLEAADAFTLLHWALHVYLGPEMMGSLELGPEADVSDLEPLLTLENIEQLETIFVAKVQASVAQWLQKALDGDVAEWGREQEPDTDPSGFYHSPMPAIVLQILEENIRVTRMVSESLQRRVHGMALSELSAFLRSFSDALIRFSRDHLRGEATAPHYVPYLLATLNHQSALSSSVSVLQPDWVAPGALAPVEAALDELQRRICLLVLEALLAELQPLFAALPSRRWLSSPELLDDVCERTASFCQDFRHVRDPAVQLLLAEAERTVVLQYLRALMQGRLVCRGADERTQAAERLRHDAAQLRELFLGLVRIWGLEESVQCAPVLLALRELVNLRDPTLLGLEVAGLRQQFPDVRCEDGPGMEEGPRGGWAGLTHLYSIARITSPPSWTCAGTCPESSAWPHSALCRPARSPRPQRVDAHSSASCQHLHPRCPPASPRGPVPDPRLPAE</sequence>
<evidence type="ECO:0000313" key="3">
    <source>
        <dbReference type="Proteomes" id="UP001652580"/>
    </source>
</evidence>
<feature type="region of interest" description="Disordered" evidence="2">
    <location>
        <begin position="60"/>
        <end position="96"/>
    </location>
</feature>
<gene>
    <name evidence="4" type="primary">EXOC3L1</name>
</gene>
<organism evidence="3 4">
    <name type="scientific">Balaenoptera acutorostrata</name>
    <name type="common">Common minke whale</name>
    <name type="synonym">Balaena rostrata</name>
    <dbReference type="NCBI Taxonomy" id="9767"/>
    <lineage>
        <taxon>Eukaryota</taxon>
        <taxon>Metazoa</taxon>
        <taxon>Chordata</taxon>
        <taxon>Craniata</taxon>
        <taxon>Vertebrata</taxon>
        <taxon>Euteleostomi</taxon>
        <taxon>Mammalia</taxon>
        <taxon>Eutheria</taxon>
        <taxon>Laurasiatheria</taxon>
        <taxon>Artiodactyla</taxon>
        <taxon>Whippomorpha</taxon>
        <taxon>Cetacea</taxon>
        <taxon>Mysticeti</taxon>
        <taxon>Balaenopteridae</taxon>
        <taxon>Balaenoptera</taxon>
    </lineage>
</organism>